<evidence type="ECO:0000256" key="9">
    <source>
        <dbReference type="ARBA" id="ARBA00022839"/>
    </source>
</evidence>
<keyword evidence="11 15" id="KW-0238">DNA-binding</keyword>
<protein>
    <recommendedName>
        <fullName evidence="15">DNA polymerase II small subunit</fullName>
        <shortName evidence="15">Pol II</shortName>
        <ecNumber evidence="15">2.7.7.7</ecNumber>
    </recommendedName>
    <alternativeName>
        <fullName evidence="15">Exodeoxyribonuclease small subunit</fullName>
        <ecNumber evidence="15">3.1.11.1</ecNumber>
    </alternativeName>
</protein>
<name>A0A8G1EGW7_9EURY</name>
<keyword evidence="8 15" id="KW-0378">Hydrolase</keyword>
<comment type="similarity">
    <text evidence="2 15">Belongs to the DNA polymerase delta/II small subunit family.</text>
</comment>
<dbReference type="AlphaFoldDB" id="A0A8G1EGW7"/>
<feature type="domain" description="DNA polymerase alpha/delta/epsilon subunit B" evidence="17">
    <location>
        <begin position="225"/>
        <end position="416"/>
    </location>
</feature>
<keyword evidence="9 15" id="KW-0269">Exonuclease</keyword>
<dbReference type="NCBIfam" id="NF003118">
    <property type="entry name" value="PRK04036.1-3"/>
    <property type="match status" value="1"/>
</dbReference>
<proteinExistence type="inferred from homology"/>
<dbReference type="EC" id="2.7.7.7" evidence="15"/>
<evidence type="ECO:0000256" key="12">
    <source>
        <dbReference type="ARBA" id="ARBA00023268"/>
    </source>
</evidence>
<dbReference type="Pfam" id="PF04042">
    <property type="entry name" value="DNA_pol_E_B"/>
    <property type="match status" value="1"/>
</dbReference>
<dbReference type="SUPFAM" id="SSF56300">
    <property type="entry name" value="Metallo-dependent phosphatases"/>
    <property type="match status" value="1"/>
</dbReference>
<evidence type="ECO:0000256" key="1">
    <source>
        <dbReference type="ARBA" id="ARBA00000563"/>
    </source>
</evidence>
<keyword evidence="6 15" id="KW-0235">DNA replication</keyword>
<evidence type="ECO:0000256" key="5">
    <source>
        <dbReference type="ARBA" id="ARBA00022695"/>
    </source>
</evidence>
<dbReference type="InterPro" id="IPR024826">
    <property type="entry name" value="DNA_pol_delta/II_ssu"/>
</dbReference>
<comment type="catalytic activity">
    <reaction evidence="14 15">
        <text>DNA(n) + a 2'-deoxyribonucleoside 5'-triphosphate = DNA(n+1) + diphosphate</text>
        <dbReference type="Rhea" id="RHEA:22508"/>
        <dbReference type="Rhea" id="RHEA-COMP:17339"/>
        <dbReference type="Rhea" id="RHEA-COMP:17340"/>
        <dbReference type="ChEBI" id="CHEBI:33019"/>
        <dbReference type="ChEBI" id="CHEBI:61560"/>
        <dbReference type="ChEBI" id="CHEBI:173112"/>
        <dbReference type="EC" id="2.7.7.7"/>
    </reaction>
</comment>
<evidence type="ECO:0000256" key="2">
    <source>
        <dbReference type="ARBA" id="ARBA00006035"/>
    </source>
</evidence>
<keyword evidence="12 15" id="KW-0511">Multifunctional enzyme</keyword>
<accession>A0A8G1EGW7</accession>
<sequence>MLCDEEIVARFLDASFQVTQDVVDYIKEQGDPALIDRIIAGAPPNSFVIDRSSIPSTPPVQTPKKLRDGIRFLADPEIEVLQGKENTAKGIREFEEYVNYFKDRYTKLSAVMRGRIQPVPIEALGRNGRYREDEASFTGMVAEIRNSAKGNKIVELEDPTATMRVLFNRSRDGFEEAEKLLPDEVIGVKGKLSNDGNIFFADTLIRPDIPINNAPFRSDRPGKAVLISDVHVGSDTFLEDAWHRFADWLSDQDDIGYLLVAGDIVDGIGIYPNQDKELVITNIYGQYRAFGEMLAALPHRIKIVLSPGNHDVVRGAEPQPAIPPEFREGYPPNCIWVENPAMVSLQGVRVLMYHGRSYDDMIGMIPGASYRHPEEIMEEMLKRRHLAPTYGMRTPIAPGRTDHLVINPVPEVLHTGHVHISGIKRYRGVLMVNAGTWQSQTAFQKQMNVVPTPALAVVLDLQTLEPEVFDFSGTPS</sequence>
<dbReference type="HAMAP" id="MF_00325">
    <property type="entry name" value="DNApol_II_A_arch"/>
    <property type="match status" value="1"/>
</dbReference>
<dbReference type="KEGG" id="mfk:E2N92_07875"/>
<evidence type="ECO:0000256" key="6">
    <source>
        <dbReference type="ARBA" id="ARBA00022705"/>
    </source>
</evidence>
<evidence type="ECO:0000313" key="18">
    <source>
        <dbReference type="EMBL" id="QYZ79352.1"/>
    </source>
</evidence>
<reference evidence="18" key="2">
    <citation type="submission" date="2019-03" db="EMBL/GenBank/DDBJ databases">
        <authorList>
            <person name="Chen S.-C."/>
            <person name="Wu S.-Y."/>
            <person name="Lai M.-C."/>
        </authorList>
    </citation>
    <scope>NUCLEOTIDE SEQUENCE</scope>
    <source>
        <strain evidence="18">ML15</strain>
    </source>
</reference>
<dbReference type="OrthoDB" id="372039at2157"/>
<keyword evidence="7 15" id="KW-0540">Nuclease</keyword>
<keyword evidence="19" id="KW-1185">Reference proteome</keyword>
<evidence type="ECO:0000256" key="11">
    <source>
        <dbReference type="ARBA" id="ARBA00023125"/>
    </source>
</evidence>
<dbReference type="CDD" id="cd07386">
    <property type="entry name" value="MPP_DNA_pol_II_small_archeal_C"/>
    <property type="match status" value="1"/>
</dbReference>
<gene>
    <name evidence="15" type="primary">polB</name>
    <name evidence="18" type="ORF">E2N92_07875</name>
</gene>
<dbReference type="GO" id="GO:0003677">
    <property type="term" value="F:DNA binding"/>
    <property type="evidence" value="ECO:0007669"/>
    <property type="project" value="UniProtKB-UniRule"/>
</dbReference>
<dbReference type="GO" id="GO:0042575">
    <property type="term" value="C:DNA polymerase complex"/>
    <property type="evidence" value="ECO:0007669"/>
    <property type="project" value="TreeGrafter"/>
</dbReference>
<reference evidence="18" key="1">
    <citation type="journal article" date="2005" name="Int. J. Syst. Evol. Microbiol.">
        <title>Methanofollis formosanus sp. nov., isolated from a fish pond.</title>
        <authorList>
            <person name="Wu S.Y."/>
            <person name="Chen S.C."/>
            <person name="Lai M.C."/>
        </authorList>
    </citation>
    <scope>NUCLEOTIDE SEQUENCE</scope>
    <source>
        <strain evidence="18">ML15</strain>
    </source>
</reference>
<dbReference type="PANTHER" id="PTHR10416">
    <property type="entry name" value="DNA POLYMERASE DELTA SUBUNIT 2"/>
    <property type="match status" value="1"/>
</dbReference>
<dbReference type="Proteomes" id="UP000826709">
    <property type="component" value="Chromosome"/>
</dbReference>
<evidence type="ECO:0000256" key="7">
    <source>
        <dbReference type="ARBA" id="ARBA00022722"/>
    </source>
</evidence>
<dbReference type="EC" id="3.1.11.1" evidence="15"/>
<comment type="function">
    <text evidence="13 15">Possesses two activities: a DNA synthesis (polymerase) and an exonucleolytic activity that degrades single-stranded DNA in the 3' to 5' direction. Has a template-primer preference which is characteristic of a replicative DNA polymerase.</text>
</comment>
<feature type="domain" description="OB" evidence="16">
    <location>
        <begin position="137"/>
        <end position="195"/>
    </location>
</feature>
<keyword evidence="5 15" id="KW-0548">Nucleotidyltransferase</keyword>
<dbReference type="CDD" id="cd04490">
    <property type="entry name" value="PolII_SU_OBF"/>
    <property type="match status" value="1"/>
</dbReference>
<dbReference type="GO" id="GO:0008310">
    <property type="term" value="F:single-stranded DNA 3'-5' DNA exonuclease activity"/>
    <property type="evidence" value="ECO:0007669"/>
    <property type="project" value="UniProtKB-EC"/>
</dbReference>
<dbReference type="GO" id="GO:0006308">
    <property type="term" value="P:DNA catabolic process"/>
    <property type="evidence" value="ECO:0007669"/>
    <property type="project" value="UniProtKB-UniRule"/>
</dbReference>
<dbReference type="GO" id="GO:0006271">
    <property type="term" value="P:DNA strand elongation involved in DNA replication"/>
    <property type="evidence" value="ECO:0007669"/>
    <property type="project" value="TreeGrafter"/>
</dbReference>
<dbReference type="InterPro" id="IPR007185">
    <property type="entry name" value="DNA_pol_a/d/e_bsu"/>
</dbReference>
<dbReference type="PIRSF" id="PIRSF000803">
    <property type="entry name" value="Arc_Pol2_small"/>
    <property type="match status" value="1"/>
</dbReference>
<evidence type="ECO:0000259" key="16">
    <source>
        <dbReference type="Pfam" id="PF01336"/>
    </source>
</evidence>
<dbReference type="GO" id="GO:0003887">
    <property type="term" value="F:DNA-directed DNA polymerase activity"/>
    <property type="evidence" value="ECO:0007669"/>
    <property type="project" value="UniProtKB-UniRule"/>
</dbReference>
<evidence type="ECO:0000259" key="17">
    <source>
        <dbReference type="Pfam" id="PF04042"/>
    </source>
</evidence>
<evidence type="ECO:0000256" key="4">
    <source>
        <dbReference type="ARBA" id="ARBA00022679"/>
    </source>
</evidence>
<dbReference type="Pfam" id="PF01336">
    <property type="entry name" value="tRNA_anti-codon"/>
    <property type="match status" value="1"/>
</dbReference>
<evidence type="ECO:0000313" key="19">
    <source>
        <dbReference type="Proteomes" id="UP000826709"/>
    </source>
</evidence>
<dbReference type="PANTHER" id="PTHR10416:SF0">
    <property type="entry name" value="DNA POLYMERASE DELTA SUBUNIT 2"/>
    <property type="match status" value="1"/>
</dbReference>
<dbReference type="RefSeq" id="WP_220680657.1">
    <property type="nucleotide sequence ID" value="NZ_CP037968.1"/>
</dbReference>
<comment type="catalytic activity">
    <reaction evidence="1 15">
        <text>Exonucleolytic cleavage in the 3'- to 5'-direction to yield nucleoside 5'-phosphates.</text>
        <dbReference type="EC" id="3.1.11.1"/>
    </reaction>
</comment>
<comment type="subunit">
    <text evidence="3 15">Heterodimer of a large subunit and a small subunit.</text>
</comment>
<dbReference type="InterPro" id="IPR029052">
    <property type="entry name" value="Metallo-depent_PP-like"/>
</dbReference>
<evidence type="ECO:0000256" key="13">
    <source>
        <dbReference type="ARBA" id="ARBA00024817"/>
    </source>
</evidence>
<dbReference type="InterPro" id="IPR011149">
    <property type="entry name" value="Pol2_small_arc"/>
</dbReference>
<dbReference type="EMBL" id="CP037968">
    <property type="protein sequence ID" value="QYZ79352.1"/>
    <property type="molecule type" value="Genomic_DNA"/>
</dbReference>
<keyword evidence="4 15" id="KW-0808">Transferase</keyword>
<dbReference type="InterPro" id="IPR004365">
    <property type="entry name" value="NA-bd_OB_tRNA"/>
</dbReference>
<organism evidence="18 19">
    <name type="scientific">Methanofollis formosanus</name>
    <dbReference type="NCBI Taxonomy" id="299308"/>
    <lineage>
        <taxon>Archaea</taxon>
        <taxon>Methanobacteriati</taxon>
        <taxon>Methanobacteriota</taxon>
        <taxon>Stenosarchaea group</taxon>
        <taxon>Methanomicrobia</taxon>
        <taxon>Methanomicrobiales</taxon>
        <taxon>Methanomicrobiaceae</taxon>
        <taxon>Methanofollis</taxon>
    </lineage>
</organism>
<keyword evidence="10 15" id="KW-0239">DNA-directed DNA polymerase</keyword>
<evidence type="ECO:0000256" key="3">
    <source>
        <dbReference type="ARBA" id="ARBA00011315"/>
    </source>
</evidence>
<evidence type="ECO:0000256" key="14">
    <source>
        <dbReference type="ARBA" id="ARBA00049244"/>
    </source>
</evidence>
<evidence type="ECO:0000256" key="15">
    <source>
        <dbReference type="HAMAP-Rule" id="MF_00325"/>
    </source>
</evidence>
<evidence type="ECO:0000256" key="8">
    <source>
        <dbReference type="ARBA" id="ARBA00022801"/>
    </source>
</evidence>
<evidence type="ECO:0000256" key="10">
    <source>
        <dbReference type="ARBA" id="ARBA00022932"/>
    </source>
</evidence>
<dbReference type="Gene3D" id="3.60.21.50">
    <property type="match status" value="1"/>
</dbReference>